<evidence type="ECO:0000313" key="4">
    <source>
        <dbReference type="Proteomes" id="UP001597319"/>
    </source>
</evidence>
<feature type="chain" id="PRO_5045064963" evidence="1">
    <location>
        <begin position="20"/>
        <end position="192"/>
    </location>
</feature>
<name>A0ABW5LLT0_9FLAO</name>
<feature type="domain" description="DUF4377" evidence="2">
    <location>
        <begin position="50"/>
        <end position="110"/>
    </location>
</feature>
<gene>
    <name evidence="3" type="ORF">ACFSR1_21925</name>
</gene>
<dbReference type="Pfam" id="PF14302">
    <property type="entry name" value="DUF4377"/>
    <property type="match status" value="1"/>
</dbReference>
<sequence length="192" mass="21647">MKKTLLLLIVLLTLGSCNDDDEVIAITTIRVNHYKTTTNGFFFGGLGTVLLIEEGDQIGQDNFTPTFNGINGFDYELGFIYDLKVIKTRLANPPQDSSNIRIDLLEIISKTPVSVDTEFNVRLTLNQTDGVFNNWIFVDQDNNYSILNSSIRIDCENLCNELSTKISNQEQLTGVFTHGENNEYILIEILNE</sequence>
<keyword evidence="1" id="KW-0732">Signal</keyword>
<feature type="signal peptide" evidence="1">
    <location>
        <begin position="1"/>
        <end position="19"/>
    </location>
</feature>
<dbReference type="Proteomes" id="UP001597319">
    <property type="component" value="Unassembled WGS sequence"/>
</dbReference>
<organism evidence="3 4">
    <name type="scientific">Aquimarina rubra</name>
    <dbReference type="NCBI Taxonomy" id="1920033"/>
    <lineage>
        <taxon>Bacteria</taxon>
        <taxon>Pseudomonadati</taxon>
        <taxon>Bacteroidota</taxon>
        <taxon>Flavobacteriia</taxon>
        <taxon>Flavobacteriales</taxon>
        <taxon>Flavobacteriaceae</taxon>
        <taxon>Aquimarina</taxon>
    </lineage>
</organism>
<comment type="caution">
    <text evidence="3">The sequence shown here is derived from an EMBL/GenBank/DDBJ whole genome shotgun (WGS) entry which is preliminary data.</text>
</comment>
<proteinExistence type="predicted"/>
<dbReference type="RefSeq" id="WP_378295171.1">
    <property type="nucleotide sequence ID" value="NZ_JBHULE010000035.1"/>
</dbReference>
<evidence type="ECO:0000313" key="3">
    <source>
        <dbReference type="EMBL" id="MFD2565352.1"/>
    </source>
</evidence>
<dbReference type="InterPro" id="IPR025485">
    <property type="entry name" value="DUF4377"/>
</dbReference>
<reference evidence="4" key="1">
    <citation type="journal article" date="2019" name="Int. J. Syst. Evol. Microbiol.">
        <title>The Global Catalogue of Microorganisms (GCM) 10K type strain sequencing project: providing services to taxonomists for standard genome sequencing and annotation.</title>
        <authorList>
            <consortium name="The Broad Institute Genomics Platform"/>
            <consortium name="The Broad Institute Genome Sequencing Center for Infectious Disease"/>
            <person name="Wu L."/>
            <person name="Ma J."/>
        </authorList>
    </citation>
    <scope>NUCLEOTIDE SEQUENCE [LARGE SCALE GENOMIC DNA]</scope>
    <source>
        <strain evidence="4">KCTC 52274</strain>
    </source>
</reference>
<protein>
    <submittedName>
        <fullName evidence="3">DUF4377 domain-containing protein</fullName>
    </submittedName>
</protein>
<keyword evidence="4" id="KW-1185">Reference proteome</keyword>
<accession>A0ABW5LLT0</accession>
<dbReference type="EMBL" id="JBHULE010000035">
    <property type="protein sequence ID" value="MFD2565352.1"/>
    <property type="molecule type" value="Genomic_DNA"/>
</dbReference>
<evidence type="ECO:0000256" key="1">
    <source>
        <dbReference type="SAM" id="SignalP"/>
    </source>
</evidence>
<dbReference type="PROSITE" id="PS51257">
    <property type="entry name" value="PROKAR_LIPOPROTEIN"/>
    <property type="match status" value="1"/>
</dbReference>
<evidence type="ECO:0000259" key="2">
    <source>
        <dbReference type="Pfam" id="PF14302"/>
    </source>
</evidence>